<evidence type="ECO:0000313" key="3">
    <source>
        <dbReference type="Proteomes" id="UP000030760"/>
    </source>
</evidence>
<sequence>MTARVRRVGGPRRTDESAPDGRKRSGPPAGGPDRSTCRPHRWGGPTGGSWGDGPEISGR</sequence>
<dbReference type="AlphaFoldDB" id="M3ERX1"/>
<dbReference type="EMBL" id="KB405095">
    <property type="protein sequence ID" value="EMF51828.1"/>
    <property type="molecule type" value="Genomic_DNA"/>
</dbReference>
<reference evidence="3" key="1">
    <citation type="journal article" date="2013" name="Genome Announc.">
        <title>Draft Genome Sequence of Streptomyces bottropensis ATCC 25435, a Bottromycin-Producing Actinomycete.</title>
        <authorList>
            <person name="Zhang H."/>
            <person name="Zhou W."/>
            <person name="Zhuang Y."/>
            <person name="Liang X."/>
            <person name="Liu T."/>
        </authorList>
    </citation>
    <scope>NUCLEOTIDE SEQUENCE [LARGE SCALE GENOMIC DNA]</scope>
    <source>
        <strain evidence="3">ATCC 25435</strain>
    </source>
</reference>
<evidence type="ECO:0000313" key="2">
    <source>
        <dbReference type="EMBL" id="EMF51828.1"/>
    </source>
</evidence>
<dbReference type="Proteomes" id="UP000030760">
    <property type="component" value="Unassembled WGS sequence"/>
</dbReference>
<evidence type="ECO:0000256" key="1">
    <source>
        <dbReference type="SAM" id="MobiDB-lite"/>
    </source>
</evidence>
<proteinExistence type="predicted"/>
<feature type="compositionally biased region" description="Basic residues" evidence="1">
    <location>
        <begin position="1"/>
        <end position="10"/>
    </location>
</feature>
<accession>M3ERX1</accession>
<organism evidence="2 3">
    <name type="scientific">Streptomyces bottropensis ATCC 25435</name>
    <dbReference type="NCBI Taxonomy" id="1054862"/>
    <lineage>
        <taxon>Bacteria</taxon>
        <taxon>Bacillati</taxon>
        <taxon>Actinomycetota</taxon>
        <taxon>Actinomycetes</taxon>
        <taxon>Kitasatosporales</taxon>
        <taxon>Streptomycetaceae</taxon>
        <taxon>Streptomyces</taxon>
    </lineage>
</organism>
<feature type="compositionally biased region" description="Basic and acidic residues" evidence="1">
    <location>
        <begin position="12"/>
        <end position="23"/>
    </location>
</feature>
<gene>
    <name evidence="2" type="ORF">SBD_6350</name>
</gene>
<name>M3ERX1_9ACTN</name>
<protein>
    <submittedName>
        <fullName evidence="2">Uncharacterized protein</fullName>
    </submittedName>
</protein>
<feature type="region of interest" description="Disordered" evidence="1">
    <location>
        <begin position="1"/>
        <end position="59"/>
    </location>
</feature>